<dbReference type="EMBL" id="VICG01000006">
    <property type="protein sequence ID" value="KAA8571005.1"/>
    <property type="molecule type" value="Genomic_DNA"/>
</dbReference>
<organism evidence="1 2">
    <name type="scientific">Monilinia fructicola</name>
    <name type="common">Brown rot fungus</name>
    <name type="synonym">Ciboria fructicola</name>
    <dbReference type="NCBI Taxonomy" id="38448"/>
    <lineage>
        <taxon>Eukaryota</taxon>
        <taxon>Fungi</taxon>
        <taxon>Dikarya</taxon>
        <taxon>Ascomycota</taxon>
        <taxon>Pezizomycotina</taxon>
        <taxon>Leotiomycetes</taxon>
        <taxon>Helotiales</taxon>
        <taxon>Sclerotiniaceae</taxon>
        <taxon>Monilinia</taxon>
    </lineage>
</organism>
<gene>
    <name evidence="1" type="ORF">EYC84_000374</name>
</gene>
<accession>A0A5M9JW13</accession>
<dbReference type="Proteomes" id="UP000322873">
    <property type="component" value="Unassembled WGS sequence"/>
</dbReference>
<evidence type="ECO:0000313" key="2">
    <source>
        <dbReference type="Proteomes" id="UP000322873"/>
    </source>
</evidence>
<reference evidence="1 2" key="1">
    <citation type="submission" date="2019-06" db="EMBL/GenBank/DDBJ databases">
        <title>Genome Sequence of the Brown Rot Fungal Pathogen Monilinia fructicola.</title>
        <authorList>
            <person name="De Miccolis Angelini R.M."/>
            <person name="Landi L."/>
            <person name="Abate D."/>
            <person name="Pollastro S."/>
            <person name="Romanazzi G."/>
            <person name="Faretra F."/>
        </authorList>
    </citation>
    <scope>NUCLEOTIDE SEQUENCE [LARGE SCALE GENOMIC DNA]</scope>
    <source>
        <strain evidence="1 2">Mfrc123</strain>
    </source>
</reference>
<keyword evidence="2" id="KW-1185">Reference proteome</keyword>
<protein>
    <submittedName>
        <fullName evidence="1">Uncharacterized protein</fullName>
    </submittedName>
</protein>
<evidence type="ECO:0000313" key="1">
    <source>
        <dbReference type="EMBL" id="KAA8571005.1"/>
    </source>
</evidence>
<comment type="caution">
    <text evidence="1">The sequence shown here is derived from an EMBL/GenBank/DDBJ whole genome shotgun (WGS) entry which is preliminary data.</text>
</comment>
<proteinExistence type="predicted"/>
<name>A0A5M9JW13_MONFR</name>
<dbReference type="AlphaFoldDB" id="A0A5M9JW13"/>
<sequence length="120" mass="13928">MYGDHTKLEILIEVECLQRTLKNEGYKGKVRGPEGYVCAHRSIFHLKVTWRHYCLPHLSRQSMRSSNYPPCMLIAMTVFSLERCVLTKNRTISSTPQFMIFLRSIDAKCTPPAMTTWLFA</sequence>